<dbReference type="EMBL" id="GITU01006842">
    <property type="protein sequence ID" value="MBC1175545.1"/>
    <property type="molecule type" value="Transcribed_RNA"/>
</dbReference>
<dbReference type="Pfam" id="PF00348">
    <property type="entry name" value="polyprenyl_synt"/>
    <property type="match status" value="1"/>
</dbReference>
<dbReference type="PANTHER" id="PTHR11525:SF0">
    <property type="entry name" value="FARNESYL PYROPHOSPHATE SYNTHASE"/>
    <property type="match status" value="1"/>
</dbReference>
<dbReference type="EMBL" id="AJWK01002623">
    <property type="status" value="NOT_ANNOTATED_CDS"/>
    <property type="molecule type" value="Genomic_DNA"/>
</dbReference>
<evidence type="ECO:0000256" key="1">
    <source>
        <dbReference type="ARBA" id="ARBA00001946"/>
    </source>
</evidence>
<dbReference type="EnsemblMetazoa" id="LLOJ000687-RA">
    <property type="protein sequence ID" value="LLOJ000687-PA"/>
    <property type="gene ID" value="LLOJ000687"/>
</dbReference>
<dbReference type="InterPro" id="IPR000092">
    <property type="entry name" value="Polyprenyl_synt"/>
</dbReference>
<dbReference type="InterPro" id="IPR008949">
    <property type="entry name" value="Isoprenoid_synthase_dom_sf"/>
</dbReference>
<evidence type="ECO:0000256" key="3">
    <source>
        <dbReference type="ARBA" id="ARBA00022723"/>
    </source>
</evidence>
<evidence type="ECO:0000313" key="7">
    <source>
        <dbReference type="EMBL" id="MBC1175545.1"/>
    </source>
</evidence>
<sequence>MISRTGGCVINHKSSVSSTSSAMGLQLEEKAATLDDIEKGKHYSEFYDCIFMSDDIMDGGKMRRNRPCWYTLDHVGLSAINDACLLETGMYYLLLKNFGHLDCYLRLYELIHDSAFLLYLGQYMSVKLSKDAFDTSIKLYKMAMDSASVYIASYLPVALGMTLAGRDNPEVLRKAKSILSQLGYFYLIDNDYMDCFGDPALTGKVGTDIRTGKCRWPIVAFMEKASPEQKKLMRANYGKDNEENVAVAKQLFEEINIHKIYTDVLELYQNLMKDIEENSYGEMKPIYLALVQTIPISLKANGILL</sequence>
<keyword evidence="9" id="KW-1185">Reference proteome</keyword>
<comment type="pathway">
    <text evidence="5">Pheromone biosynthesis.</text>
</comment>
<keyword evidence="2 6" id="KW-0808">Transferase</keyword>
<evidence type="ECO:0000256" key="2">
    <source>
        <dbReference type="ARBA" id="ARBA00022679"/>
    </source>
</evidence>
<dbReference type="PANTHER" id="PTHR11525">
    <property type="entry name" value="FARNESYL-PYROPHOSPHATE SYNTHETASE"/>
    <property type="match status" value="1"/>
</dbReference>
<dbReference type="SUPFAM" id="SSF48576">
    <property type="entry name" value="Terpenoid synthases"/>
    <property type="match status" value="1"/>
</dbReference>
<proteinExistence type="inferred from homology"/>
<dbReference type="InterPro" id="IPR039702">
    <property type="entry name" value="FPS1-like"/>
</dbReference>
<dbReference type="Gene3D" id="1.10.600.10">
    <property type="entry name" value="Farnesyl Diphosphate Synthase"/>
    <property type="match status" value="1"/>
</dbReference>
<dbReference type="AlphaFoldDB" id="A0A1B0C9R5"/>
<name>A0A1B0C9R5_LUTLO</name>
<evidence type="ECO:0000256" key="6">
    <source>
        <dbReference type="RuleBase" id="RU004466"/>
    </source>
</evidence>
<evidence type="ECO:0000313" key="9">
    <source>
        <dbReference type="Proteomes" id="UP000092461"/>
    </source>
</evidence>
<dbReference type="EMBL" id="AJWK01002625">
    <property type="status" value="NOT_ANNOTATED_CDS"/>
    <property type="molecule type" value="Genomic_DNA"/>
</dbReference>
<comment type="cofactor">
    <cofactor evidence="1">
        <name>Mg(2+)</name>
        <dbReference type="ChEBI" id="CHEBI:18420"/>
    </cofactor>
</comment>
<dbReference type="GO" id="GO:0042811">
    <property type="term" value="P:pheromone biosynthetic process"/>
    <property type="evidence" value="ECO:0007669"/>
    <property type="project" value="UniProtKB-ARBA"/>
</dbReference>
<reference evidence="7" key="2">
    <citation type="journal article" date="2020" name="BMC">
        <title>Leishmania infection induces a limited differential gene expression in the sand fly midgut.</title>
        <authorList>
            <person name="Coutinho-Abreu I.V."/>
            <person name="Serafim T.D."/>
            <person name="Meneses C."/>
            <person name="Kamhawi S."/>
            <person name="Oliveira F."/>
            <person name="Valenzuela J.G."/>
        </authorList>
    </citation>
    <scope>NUCLEOTIDE SEQUENCE</scope>
    <source>
        <strain evidence="7">Jacobina</strain>
        <tissue evidence="7">Midgut</tissue>
    </source>
</reference>
<keyword evidence="3" id="KW-0479">Metal-binding</keyword>
<dbReference type="EMBL" id="AJWK01002624">
    <property type="status" value="NOT_ANNOTATED_CDS"/>
    <property type="molecule type" value="Genomic_DNA"/>
</dbReference>
<comment type="similarity">
    <text evidence="6">Belongs to the FPP/GGPP synthase family.</text>
</comment>
<organism evidence="8 9">
    <name type="scientific">Lutzomyia longipalpis</name>
    <name type="common">Sand fly</name>
    <dbReference type="NCBI Taxonomy" id="7200"/>
    <lineage>
        <taxon>Eukaryota</taxon>
        <taxon>Metazoa</taxon>
        <taxon>Ecdysozoa</taxon>
        <taxon>Arthropoda</taxon>
        <taxon>Hexapoda</taxon>
        <taxon>Insecta</taxon>
        <taxon>Pterygota</taxon>
        <taxon>Neoptera</taxon>
        <taxon>Endopterygota</taxon>
        <taxon>Diptera</taxon>
        <taxon>Nematocera</taxon>
        <taxon>Psychodoidea</taxon>
        <taxon>Psychodidae</taxon>
        <taxon>Lutzomyia</taxon>
        <taxon>Lutzomyia</taxon>
    </lineage>
</organism>
<dbReference type="Proteomes" id="UP000092461">
    <property type="component" value="Unassembled WGS sequence"/>
</dbReference>
<dbReference type="GO" id="GO:0046872">
    <property type="term" value="F:metal ion binding"/>
    <property type="evidence" value="ECO:0007669"/>
    <property type="project" value="UniProtKB-KW"/>
</dbReference>
<dbReference type="GO" id="GO:0004337">
    <property type="term" value="F:(2E,6E)-farnesyl diphosphate synthase activity"/>
    <property type="evidence" value="ECO:0007669"/>
    <property type="project" value="TreeGrafter"/>
</dbReference>
<evidence type="ECO:0000256" key="5">
    <source>
        <dbReference type="ARBA" id="ARBA00033740"/>
    </source>
</evidence>
<dbReference type="GO" id="GO:0004161">
    <property type="term" value="F:dimethylallyltranstransferase activity"/>
    <property type="evidence" value="ECO:0007669"/>
    <property type="project" value="TreeGrafter"/>
</dbReference>
<dbReference type="VEuPathDB" id="VectorBase:LLONM1_007042"/>
<evidence type="ECO:0000313" key="8">
    <source>
        <dbReference type="EnsemblMetazoa" id="LLOJ000687-PA"/>
    </source>
</evidence>
<dbReference type="GO" id="GO:0005737">
    <property type="term" value="C:cytoplasm"/>
    <property type="evidence" value="ECO:0007669"/>
    <property type="project" value="TreeGrafter"/>
</dbReference>
<reference evidence="9" key="1">
    <citation type="submission" date="2012-05" db="EMBL/GenBank/DDBJ databases">
        <title>Whole Genome Assembly of Lutzomyia longipalpis.</title>
        <authorList>
            <person name="Richards S."/>
            <person name="Qu C."/>
            <person name="Dillon R."/>
            <person name="Worley K."/>
            <person name="Scherer S."/>
            <person name="Batterton M."/>
            <person name="Taylor A."/>
            <person name="Hawes A."/>
            <person name="Hernandez B."/>
            <person name="Kovar C."/>
            <person name="Mandapat C."/>
            <person name="Pham C."/>
            <person name="Qu C."/>
            <person name="Jing C."/>
            <person name="Bess C."/>
            <person name="Bandaranaike D."/>
            <person name="Ngo D."/>
            <person name="Ongeri F."/>
            <person name="Arias F."/>
            <person name="Lara F."/>
            <person name="Weissenberger G."/>
            <person name="Kamau G."/>
            <person name="Han H."/>
            <person name="Shen H."/>
            <person name="Dinh H."/>
            <person name="Khalil I."/>
            <person name="Jones J."/>
            <person name="Shafer J."/>
            <person name="Jayaseelan J."/>
            <person name="Quiroz J."/>
            <person name="Blankenburg K."/>
            <person name="Nguyen L."/>
            <person name="Jackson L."/>
            <person name="Francisco L."/>
            <person name="Tang L.-Y."/>
            <person name="Pu L.-L."/>
            <person name="Perales L."/>
            <person name="Lorensuhewa L."/>
            <person name="Munidasa M."/>
            <person name="Coyle M."/>
            <person name="Taylor M."/>
            <person name="Puazo M."/>
            <person name="Firestine M."/>
            <person name="Scheel M."/>
            <person name="Javaid M."/>
            <person name="Wang M."/>
            <person name="Li M."/>
            <person name="Tabassum N."/>
            <person name="Saada N."/>
            <person name="Osuji N."/>
            <person name="Aqrawi P."/>
            <person name="Fu Q."/>
            <person name="Thornton R."/>
            <person name="Raj R."/>
            <person name="Goodspeed R."/>
            <person name="Mata R."/>
            <person name="Najjar R."/>
            <person name="Gubbala S."/>
            <person name="Lee S."/>
            <person name="Denson S."/>
            <person name="Patil S."/>
            <person name="Macmil S."/>
            <person name="Qi S."/>
            <person name="Matskevitch T."/>
            <person name="Palculict T."/>
            <person name="Mathew T."/>
            <person name="Vee V."/>
            <person name="Velamala V."/>
            <person name="Korchina V."/>
            <person name="Cai W."/>
            <person name="Liu W."/>
            <person name="Dai W."/>
            <person name="Zou X."/>
            <person name="Zhu Y."/>
            <person name="Zhang Y."/>
            <person name="Wu Y.-Q."/>
            <person name="Xin Y."/>
            <person name="Nazarath L."/>
            <person name="Kovar C."/>
            <person name="Han Y."/>
            <person name="Muzny D."/>
            <person name="Gibbs R."/>
        </authorList>
    </citation>
    <scope>NUCLEOTIDE SEQUENCE [LARGE SCALE GENOMIC DNA]</scope>
    <source>
        <strain evidence="9">Jacobina</strain>
    </source>
</reference>
<dbReference type="GO" id="GO:0045337">
    <property type="term" value="P:farnesyl diphosphate biosynthetic process"/>
    <property type="evidence" value="ECO:0007669"/>
    <property type="project" value="TreeGrafter"/>
</dbReference>
<accession>A0A1B0C9R5</accession>
<keyword evidence="4" id="KW-0460">Magnesium</keyword>
<protein>
    <submittedName>
        <fullName evidence="7">Putative polyprenyl synthetase</fullName>
    </submittedName>
</protein>
<dbReference type="VEuPathDB" id="VectorBase:LLOJ000687"/>
<reference evidence="8" key="3">
    <citation type="submission" date="2020-05" db="UniProtKB">
        <authorList>
            <consortium name="EnsemblMetazoa"/>
        </authorList>
    </citation>
    <scope>IDENTIFICATION</scope>
    <source>
        <strain evidence="8">Jacobina</strain>
    </source>
</reference>
<evidence type="ECO:0000256" key="4">
    <source>
        <dbReference type="ARBA" id="ARBA00022842"/>
    </source>
</evidence>